<comment type="subcellular location">
    <subcellularLocation>
        <location evidence="5">Cytoplasm</location>
    </subcellularLocation>
</comment>
<protein>
    <recommendedName>
        <fullName evidence="5">Polyadenylate-binding protein</fullName>
        <shortName evidence="5">PABP</shortName>
    </recommendedName>
</protein>
<dbReference type="CDD" id="cd12381">
    <property type="entry name" value="RRM4_I_PABPs"/>
    <property type="match status" value="1"/>
</dbReference>
<reference evidence="8 9" key="1">
    <citation type="submission" date="2020-04" db="EMBL/GenBank/DDBJ databases">
        <authorList>
            <person name="Laetsch R D."/>
            <person name="Stevens L."/>
            <person name="Kumar S."/>
            <person name="Blaxter L. M."/>
        </authorList>
    </citation>
    <scope>NUCLEOTIDE SEQUENCE [LARGE SCALE GENOMIC DNA]</scope>
</reference>
<dbReference type="EMBL" id="CADEPM010000010">
    <property type="protein sequence ID" value="CAB3410381.1"/>
    <property type="molecule type" value="Genomic_DNA"/>
</dbReference>
<keyword evidence="2" id="KW-0677">Repeat</keyword>
<dbReference type="SMART" id="SM00360">
    <property type="entry name" value="RRM"/>
    <property type="match status" value="4"/>
</dbReference>
<comment type="caution">
    <text evidence="8">The sequence shown here is derived from an EMBL/GenBank/DDBJ whole genome shotgun (WGS) entry which is preliminary data.</text>
</comment>
<evidence type="ECO:0000256" key="4">
    <source>
        <dbReference type="PROSITE-ProRule" id="PRU00176"/>
    </source>
</evidence>
<feature type="domain" description="RRM" evidence="6">
    <location>
        <begin position="112"/>
        <end position="188"/>
    </location>
</feature>
<evidence type="ECO:0000256" key="3">
    <source>
        <dbReference type="ARBA" id="ARBA00022884"/>
    </source>
</evidence>
<evidence type="ECO:0000259" key="7">
    <source>
        <dbReference type="PROSITE" id="PS51309"/>
    </source>
</evidence>
<dbReference type="PANTHER" id="PTHR24012">
    <property type="entry name" value="RNA BINDING PROTEIN"/>
    <property type="match status" value="1"/>
</dbReference>
<feature type="domain" description="RRM" evidence="6">
    <location>
        <begin position="24"/>
        <end position="102"/>
    </location>
</feature>
<dbReference type="InterPro" id="IPR006515">
    <property type="entry name" value="PABP_1234"/>
</dbReference>
<dbReference type="OrthoDB" id="19742at2759"/>
<dbReference type="InterPro" id="IPR036053">
    <property type="entry name" value="PABP-dom"/>
</dbReference>
<dbReference type="SMART" id="SM00517">
    <property type="entry name" value="PolyA"/>
    <property type="match status" value="1"/>
</dbReference>
<feature type="domain" description="RRM" evidence="6">
    <location>
        <begin position="204"/>
        <end position="283"/>
    </location>
</feature>
<dbReference type="FunFam" id="3.30.70.330:FF:000091">
    <property type="entry name" value="Polyadenylate-binding protein"/>
    <property type="match status" value="1"/>
</dbReference>
<feature type="domain" description="RRM" evidence="6">
    <location>
        <begin position="309"/>
        <end position="386"/>
    </location>
</feature>
<dbReference type="Pfam" id="PF00658">
    <property type="entry name" value="MLLE"/>
    <property type="match status" value="1"/>
</dbReference>
<dbReference type="InterPro" id="IPR034364">
    <property type="entry name" value="PABP_RRM1"/>
</dbReference>
<dbReference type="Gene3D" id="3.30.70.330">
    <property type="match status" value="4"/>
</dbReference>
<dbReference type="Gene3D" id="1.10.1900.10">
    <property type="entry name" value="c-terminal domain of poly(a) binding protein"/>
    <property type="match status" value="1"/>
</dbReference>
<dbReference type="SUPFAM" id="SSF63570">
    <property type="entry name" value="PABC (PABP) domain"/>
    <property type="match status" value="1"/>
</dbReference>
<keyword evidence="3 4" id="KW-0694">RNA-binding</keyword>
<dbReference type="InterPro" id="IPR000504">
    <property type="entry name" value="RRM_dom"/>
</dbReference>
<organism evidence="8 9">
    <name type="scientific">Caenorhabditis bovis</name>
    <dbReference type="NCBI Taxonomy" id="2654633"/>
    <lineage>
        <taxon>Eukaryota</taxon>
        <taxon>Metazoa</taxon>
        <taxon>Ecdysozoa</taxon>
        <taxon>Nematoda</taxon>
        <taxon>Chromadorea</taxon>
        <taxon>Rhabditida</taxon>
        <taxon>Rhabditina</taxon>
        <taxon>Rhabditomorpha</taxon>
        <taxon>Rhabditoidea</taxon>
        <taxon>Rhabditidae</taxon>
        <taxon>Peloderinae</taxon>
        <taxon>Caenorhabditis</taxon>
    </lineage>
</organism>
<proteinExistence type="inferred from homology"/>
<evidence type="ECO:0000256" key="5">
    <source>
        <dbReference type="RuleBase" id="RU362004"/>
    </source>
</evidence>
<keyword evidence="5" id="KW-0963">Cytoplasm</keyword>
<dbReference type="GO" id="GO:0003723">
    <property type="term" value="F:RNA binding"/>
    <property type="evidence" value="ECO:0007669"/>
    <property type="project" value="UniProtKB-UniRule"/>
</dbReference>
<evidence type="ECO:0000256" key="2">
    <source>
        <dbReference type="ARBA" id="ARBA00022737"/>
    </source>
</evidence>
<evidence type="ECO:0000313" key="8">
    <source>
        <dbReference type="EMBL" id="CAB3410381.1"/>
    </source>
</evidence>
<dbReference type="InterPro" id="IPR012677">
    <property type="entry name" value="Nucleotide-bd_a/b_plait_sf"/>
</dbReference>
<dbReference type="InterPro" id="IPR002004">
    <property type="entry name" value="PABP_HYD_C"/>
</dbReference>
<gene>
    <name evidence="8" type="ORF">CBOVIS_LOCUS11913</name>
</gene>
<keyword evidence="9" id="KW-1185">Reference proteome</keyword>
<dbReference type="Proteomes" id="UP000494206">
    <property type="component" value="Unassembled WGS sequence"/>
</dbReference>
<evidence type="ECO:0000313" key="9">
    <source>
        <dbReference type="Proteomes" id="UP000494206"/>
    </source>
</evidence>
<evidence type="ECO:0000259" key="6">
    <source>
        <dbReference type="PROSITE" id="PS50102"/>
    </source>
</evidence>
<feature type="domain" description="PABC" evidence="7">
    <location>
        <begin position="526"/>
        <end position="604"/>
    </location>
</feature>
<dbReference type="InterPro" id="IPR035979">
    <property type="entry name" value="RBD_domain_sf"/>
</dbReference>
<evidence type="ECO:0000256" key="1">
    <source>
        <dbReference type="ARBA" id="ARBA00008557"/>
    </source>
</evidence>
<dbReference type="PROSITE" id="PS50102">
    <property type="entry name" value="RRM"/>
    <property type="match status" value="4"/>
</dbReference>
<name>A0A8S1FCD2_9PELO</name>
<dbReference type="NCBIfam" id="TIGR01628">
    <property type="entry name" value="PABP-1234"/>
    <property type="match status" value="1"/>
</dbReference>
<dbReference type="SUPFAM" id="SSF54928">
    <property type="entry name" value="RNA-binding domain, RBD"/>
    <property type="match status" value="2"/>
</dbReference>
<dbReference type="PROSITE" id="PS51309">
    <property type="entry name" value="PABC"/>
    <property type="match status" value="1"/>
</dbReference>
<sequence length="604" mass="68577">MAVSSLAQDHNVLEQFRINTSQLASLYVGDLDPKVTEALLFEKFSRAGQILSIRVCRDRNLRTSLGYAYINFRDHESADRAMDTLNFEPMFGKPMRIMWSIRDPMYRRHTRSNIFIRNLGRTVDSKAVHDTFSLLGQIMSCKVSTNNGKNLGHAFVHFDTEAAANEAIEKLNGMLLFGRQIYVGRFQPRHERHRLFGNPADKFSNVFVKNFGDKWDQPKLQEMFSAFGEITSCVVMTDDNGVSKGFGFVAYTNTENAHAAVDGMNGKLVEGTDNILVVCRAQPKCERVIELRKKHRERNIELIQKYKGVNLYVKNLDISVDDEQLHNLFKNFGTITSAKIMCEDNGISRGFGFVCFEKPEEATNAVTEMNGKMVKSKPLYVALAQRKAERIAILASKFVQNMAQQRLQERLLAEQVAQAAQAAQAARFASQQSSAPSYMRVPMMNAHPGQHAYRSSASINYSGNHIYPNQFNQPGLRPPYALSAPRVFYTGPSRHSNYHNNRYVPRGHRYNQQYYQRQNQIIISGQAPLTSHMLAQAAPQEQKQLLGERIYPLIEKKFPQYKETGKLTGMMLEMDNSEFIILLQDEEAFRGKLAEAAAVLNGIR</sequence>
<accession>A0A8S1FCD2</accession>
<dbReference type="GO" id="GO:0005737">
    <property type="term" value="C:cytoplasm"/>
    <property type="evidence" value="ECO:0007669"/>
    <property type="project" value="UniProtKB-SubCell"/>
</dbReference>
<dbReference type="AlphaFoldDB" id="A0A8S1FCD2"/>
<dbReference type="Pfam" id="PF00076">
    <property type="entry name" value="RRM_1"/>
    <property type="match status" value="4"/>
</dbReference>
<comment type="function">
    <text evidence="5">Binds the poly(A) tail of mRNA.</text>
</comment>
<dbReference type="CDD" id="cd12378">
    <property type="entry name" value="RRM1_I_PABPs"/>
    <property type="match status" value="1"/>
</dbReference>
<comment type="similarity">
    <text evidence="1 5">Belongs to the polyadenylate-binding protein type-1 family.</text>
</comment>